<evidence type="ECO:0000256" key="1">
    <source>
        <dbReference type="ARBA" id="ARBA00004123"/>
    </source>
</evidence>
<comment type="similarity">
    <text evidence="5">Belongs to the SDS22 family.</text>
</comment>
<proteinExistence type="inferred from homology"/>
<evidence type="ECO:0000256" key="4">
    <source>
        <dbReference type="ARBA" id="ARBA00023242"/>
    </source>
</evidence>
<reference evidence="6" key="2">
    <citation type="submission" date="2021-05" db="EMBL/GenBank/DDBJ databases">
        <authorList>
            <person name="Pain A."/>
        </authorList>
    </citation>
    <scope>NUCLEOTIDE SEQUENCE</scope>
    <source>
        <strain evidence="6">1802A</strain>
    </source>
</reference>
<dbReference type="AlphaFoldDB" id="A0AAD9LJI3"/>
<dbReference type="InterPro" id="IPR003591">
    <property type="entry name" value="Leu-rich_rpt_typical-subtyp"/>
</dbReference>
<accession>A0AAD9LJI3</accession>
<dbReference type="EMBL" id="JAHBMH010000024">
    <property type="protein sequence ID" value="KAK1938601.1"/>
    <property type="molecule type" value="Genomic_DNA"/>
</dbReference>
<keyword evidence="2" id="KW-0433">Leucine-rich repeat</keyword>
<evidence type="ECO:0000256" key="3">
    <source>
        <dbReference type="ARBA" id="ARBA00022737"/>
    </source>
</evidence>
<sequence length="293" mass="33660">MTDDSCVLINRIGIDLEAHESSTVLEFHCSRIRRIENLGALTGLKGKLEYLDFYQNSISRIENLSHLTKLRVLDISFNEIKEIEGIDQLTNLRELYLASNRISKVENVSTLVNLELLELGSNQIRDYGEIHNLKELTALWIGRNKLTHMRVPRLPKLTKCSLQNNRIREWDVAIVENCPQLQELYLSFNRLTEIPAFVNEMANLSILDLGNNAISKILVKEANNSIEELWLNDNKVEDEQDIEPLRAFNSLRVLYLERNPIQAKLGPSYRNVILAMLPQLTQLDALTVVNRVT</sequence>
<dbReference type="InterPro" id="IPR050576">
    <property type="entry name" value="Cilia_flagella_integrity"/>
</dbReference>
<dbReference type="PANTHER" id="PTHR45973:SF23">
    <property type="entry name" value="PROTEIN PHOSPHATASE 1 REGULATORY SUBUNIT 7"/>
    <property type="match status" value="1"/>
</dbReference>
<dbReference type="InterPro" id="IPR001611">
    <property type="entry name" value="Leu-rich_rpt"/>
</dbReference>
<dbReference type="PANTHER" id="PTHR45973">
    <property type="entry name" value="PROTEIN PHOSPHATASE 1 REGULATORY SUBUNIT SDS22-RELATED"/>
    <property type="match status" value="1"/>
</dbReference>
<dbReference type="Pfam" id="PF12799">
    <property type="entry name" value="LRR_4"/>
    <property type="match status" value="2"/>
</dbReference>
<evidence type="ECO:0000256" key="5">
    <source>
        <dbReference type="ARBA" id="ARBA00023460"/>
    </source>
</evidence>
<evidence type="ECO:0000313" key="7">
    <source>
        <dbReference type="Proteomes" id="UP001195914"/>
    </source>
</evidence>
<dbReference type="SMART" id="SM00365">
    <property type="entry name" value="LRR_SD22"/>
    <property type="match status" value="6"/>
</dbReference>
<comment type="caution">
    <text evidence="6">The sequence shown here is derived from an EMBL/GenBank/DDBJ whole genome shotgun (WGS) entry which is preliminary data.</text>
</comment>
<name>A0AAD9LJI3_BABDI</name>
<organism evidence="6 7">
    <name type="scientific">Babesia divergens</name>
    <dbReference type="NCBI Taxonomy" id="32595"/>
    <lineage>
        <taxon>Eukaryota</taxon>
        <taxon>Sar</taxon>
        <taxon>Alveolata</taxon>
        <taxon>Apicomplexa</taxon>
        <taxon>Aconoidasida</taxon>
        <taxon>Piroplasmida</taxon>
        <taxon>Babesiidae</taxon>
        <taxon>Babesia</taxon>
    </lineage>
</organism>
<dbReference type="PROSITE" id="PS51450">
    <property type="entry name" value="LRR"/>
    <property type="match status" value="5"/>
</dbReference>
<dbReference type="SUPFAM" id="SSF52058">
    <property type="entry name" value="L domain-like"/>
    <property type="match status" value="1"/>
</dbReference>
<keyword evidence="7" id="KW-1185">Reference proteome</keyword>
<dbReference type="Gene3D" id="3.80.10.10">
    <property type="entry name" value="Ribonuclease Inhibitor"/>
    <property type="match status" value="2"/>
</dbReference>
<evidence type="ECO:0000313" key="6">
    <source>
        <dbReference type="EMBL" id="KAK1938601.1"/>
    </source>
</evidence>
<evidence type="ECO:0008006" key="8">
    <source>
        <dbReference type="Google" id="ProtNLM"/>
    </source>
</evidence>
<protein>
    <recommendedName>
        <fullName evidence="8">Protein phosphatase 1 regulatory subunit 7</fullName>
    </recommendedName>
</protein>
<dbReference type="SMART" id="SM00369">
    <property type="entry name" value="LRR_TYP"/>
    <property type="match status" value="5"/>
</dbReference>
<gene>
    <name evidence="6" type="ORF">X943_002633</name>
</gene>
<evidence type="ECO:0000256" key="2">
    <source>
        <dbReference type="ARBA" id="ARBA00022614"/>
    </source>
</evidence>
<keyword evidence="3" id="KW-0677">Repeat</keyword>
<keyword evidence="4" id="KW-0539">Nucleus</keyword>
<comment type="subcellular location">
    <subcellularLocation>
        <location evidence="1">Nucleus</location>
    </subcellularLocation>
</comment>
<dbReference type="Proteomes" id="UP001195914">
    <property type="component" value="Unassembled WGS sequence"/>
</dbReference>
<dbReference type="InterPro" id="IPR032675">
    <property type="entry name" value="LRR_dom_sf"/>
</dbReference>
<reference evidence="6" key="1">
    <citation type="journal article" date="2014" name="Nucleic Acids Res.">
        <title>The evolutionary dynamics of variant antigen genes in Babesia reveal a history of genomic innovation underlying host-parasite interaction.</title>
        <authorList>
            <person name="Jackson A.P."/>
            <person name="Otto T.D."/>
            <person name="Darby A."/>
            <person name="Ramaprasad A."/>
            <person name="Xia D."/>
            <person name="Echaide I.E."/>
            <person name="Farber M."/>
            <person name="Gahlot S."/>
            <person name="Gamble J."/>
            <person name="Gupta D."/>
            <person name="Gupta Y."/>
            <person name="Jackson L."/>
            <person name="Malandrin L."/>
            <person name="Malas T.B."/>
            <person name="Moussa E."/>
            <person name="Nair M."/>
            <person name="Reid A.J."/>
            <person name="Sanders M."/>
            <person name="Sharma J."/>
            <person name="Tracey A."/>
            <person name="Quail M.A."/>
            <person name="Weir W."/>
            <person name="Wastling J.M."/>
            <person name="Hall N."/>
            <person name="Willadsen P."/>
            <person name="Lingelbach K."/>
            <person name="Shiels B."/>
            <person name="Tait A."/>
            <person name="Berriman M."/>
            <person name="Allred D.R."/>
            <person name="Pain A."/>
        </authorList>
    </citation>
    <scope>NUCLEOTIDE SEQUENCE</scope>
    <source>
        <strain evidence="6">1802A</strain>
    </source>
</reference>
<dbReference type="InterPro" id="IPR025875">
    <property type="entry name" value="Leu-rich_rpt_4"/>
</dbReference>